<protein>
    <submittedName>
        <fullName evidence="8">Mono-functional DNA-alkylating methyl methanesulfonate N-term-domain-containing protein</fullName>
    </submittedName>
</protein>
<comment type="caution">
    <text evidence="8">The sequence shown here is derived from an EMBL/GenBank/DDBJ whole genome shotgun (WGS) entry which is preliminary data.</text>
</comment>
<feature type="region of interest" description="Disordered" evidence="4">
    <location>
        <begin position="1"/>
        <end position="32"/>
    </location>
</feature>
<dbReference type="Gene3D" id="2.130.10.10">
    <property type="entry name" value="YVTN repeat-like/Quinoprotein amine dehydrogenase"/>
    <property type="match status" value="2"/>
</dbReference>
<feature type="compositionally biased region" description="Polar residues" evidence="4">
    <location>
        <begin position="1"/>
        <end position="21"/>
    </location>
</feature>
<feature type="domain" description="RSE1/DDB1/CPSF1 second beta-propeller" evidence="7">
    <location>
        <begin position="502"/>
        <end position="847"/>
    </location>
</feature>
<name>A0ABR4IIX7_9EURO</name>
<dbReference type="EMBL" id="JBFXLS010000028">
    <property type="protein sequence ID" value="KAL2826812.1"/>
    <property type="molecule type" value="Genomic_DNA"/>
</dbReference>
<keyword evidence="9" id="KW-1185">Reference proteome</keyword>
<comment type="subcellular location">
    <subcellularLocation>
        <location evidence="1">Nucleus</location>
    </subcellularLocation>
</comment>
<feature type="domain" description="RSE1/DDB1/CPSF1 C-terminal" evidence="5">
    <location>
        <begin position="949"/>
        <end position="1223"/>
    </location>
</feature>
<accession>A0ABR4IIX7</accession>
<dbReference type="InterPro" id="IPR004871">
    <property type="entry name" value="RSE1/DDB1/CPSF1_C"/>
</dbReference>
<evidence type="ECO:0000259" key="7">
    <source>
        <dbReference type="Pfam" id="PF23726"/>
    </source>
</evidence>
<evidence type="ECO:0000259" key="6">
    <source>
        <dbReference type="Pfam" id="PF10433"/>
    </source>
</evidence>
<keyword evidence="3" id="KW-0539">Nucleus</keyword>
<evidence type="ECO:0000256" key="4">
    <source>
        <dbReference type="SAM" id="MobiDB-lite"/>
    </source>
</evidence>
<evidence type="ECO:0000259" key="5">
    <source>
        <dbReference type="Pfam" id="PF03178"/>
    </source>
</evidence>
<gene>
    <name evidence="8" type="ORF">BDW59DRAFT_60925</name>
</gene>
<dbReference type="PANTHER" id="PTHR10644">
    <property type="entry name" value="DNA REPAIR/RNA PROCESSING CPSF FAMILY"/>
    <property type="match status" value="1"/>
</dbReference>
<organism evidence="8 9">
    <name type="scientific">Aspergillus cavernicola</name>
    <dbReference type="NCBI Taxonomy" id="176166"/>
    <lineage>
        <taxon>Eukaryota</taxon>
        <taxon>Fungi</taxon>
        <taxon>Dikarya</taxon>
        <taxon>Ascomycota</taxon>
        <taxon>Pezizomycotina</taxon>
        <taxon>Eurotiomycetes</taxon>
        <taxon>Eurotiomycetidae</taxon>
        <taxon>Eurotiales</taxon>
        <taxon>Aspergillaceae</taxon>
        <taxon>Aspergillus</taxon>
        <taxon>Aspergillus subgen. Nidulantes</taxon>
    </lineage>
</organism>
<evidence type="ECO:0000313" key="8">
    <source>
        <dbReference type="EMBL" id="KAL2826812.1"/>
    </source>
</evidence>
<sequence>MSYPRNTQGLAPHLPNTSAKQPSGDKMDIDSSSSASKAKIGLLTHTLVSSPIIQWILPAHLRSKDQNDVVFVGERSLQIKEAILGTHLEEVTSKSDFDAYIMAAKVINISTELPWEAQMRLGSSSTDATSELQKDLPPQIMVLSLASKELVFLYYSNIAGQFIHYHRPLPSDVSTFERFGRNIAVEPRSRAVAVSASCDYFGVFILKTPPALQAQMAENKLDPVAEERFFRVEGDIIFVEFLYPRPEDGDKIILLLLVSKAQTTHAICYEWNANQALRQAHPRITKKPLPPQDRLPTMLIPLTKAASFILVTTTSMTIYKNKLDFPGDPIEYPLPAPDREQQRSPLWTRWARPLRNWLYNQKHDDIYLCREDGRVDYLGIGNEGEVENRAQLGHLFCDVDAAFDILNIGYDGGDLLLATGNTGDGGLFVQKARDQPRCVQRFMNWSPVTDSVIVRPPQSPGAVIDDVTGDRLFVCSASSFGRGAVVELRHGIEAQIGLVISLEELAGARDIWILPDSANGGVFMLTSDPVSSTILYLPAHFDEEISAVDETECGLDPNAPTLAAGYLKLGALVQVTDKAIFIGATTEPQSNIRSDLGLGQSVAAAAVHGPTSLVVTAIRTEQGMHVHLKNIVLVGAKIELSDMCPPFEIDYEPLCMTIEELDIGTLVFIGTGDGRVRVYHIGGYVKQLVDVAVTVENGDDISKAIDGLTMMAHTTEKPLNKATLLCGLRSGFLVMFEMTIDADNTDSPFGMQQAALRHLGHTSVRVQGRRNAALLTCGSGFWQATCSQGDEASECAIQRIWITDQHKPAYFPQNIHCFAMISPADTDINGLSGSLFCIADGQLMICTLDKAVKTIPRTINTPGSANKVAYSQHLRCLVVAYTRTTLETDADPVKRYTRPYIEFLDPDSQHPLDGATEGVENQMNKPWRPQGAAGEKISCILEWTPRKGDEEYHFIVIGTARKNQQERGRVIFLQASRDATTASQIECTVKYIHRFEGPVYSIVPYGDFTLMVSTGHEIVALEPKIGQPRRARSARFSVLSPAISMSSHEPYVYISTARESLLVLKATEDELALRAYDRQKHDGLSHIHIGGDANLTLSSSRGGRVSLLTEDGVTDTDKMMPTALCEAHLPSSVMKLSSSSKPSPLSSSSQIFYGTAMNGTVYRFLTLGEKEWRLLRLLQDLCIRDPIICPFTPRRKRQRNPVGHEPLEFQPSYMHIDGDILSRLVTRDFSYLRRMLVGEEGYNSSTVKTGPAQAVVERFTELAQDVLGESSTPVELVMRWLKRVFHVEF</sequence>
<evidence type="ECO:0000256" key="3">
    <source>
        <dbReference type="ARBA" id="ARBA00023242"/>
    </source>
</evidence>
<keyword evidence="2" id="KW-0507">mRNA processing</keyword>
<reference evidence="8 9" key="1">
    <citation type="submission" date="2024-07" db="EMBL/GenBank/DDBJ databases">
        <title>Section-level genome sequencing and comparative genomics of Aspergillus sections Usti and Cavernicolus.</title>
        <authorList>
            <consortium name="Lawrence Berkeley National Laboratory"/>
            <person name="Nybo J.L."/>
            <person name="Vesth T.C."/>
            <person name="Theobald S."/>
            <person name="Frisvad J.C."/>
            <person name="Larsen T.O."/>
            <person name="Kjaerboelling I."/>
            <person name="Rothschild-Mancinelli K."/>
            <person name="Lyhne E.K."/>
            <person name="Kogle M.E."/>
            <person name="Barry K."/>
            <person name="Clum A."/>
            <person name="Na H."/>
            <person name="Ledsgaard L."/>
            <person name="Lin J."/>
            <person name="Lipzen A."/>
            <person name="Kuo A."/>
            <person name="Riley R."/>
            <person name="Mondo S."/>
            <person name="LaButti K."/>
            <person name="Haridas S."/>
            <person name="Pangalinan J."/>
            <person name="Salamov A.A."/>
            <person name="Simmons B.A."/>
            <person name="Magnuson J.K."/>
            <person name="Chen J."/>
            <person name="Drula E."/>
            <person name="Henrissat B."/>
            <person name="Wiebenga A."/>
            <person name="Lubbers R.J."/>
            <person name="Gomes A.C."/>
            <person name="Makela M.R."/>
            <person name="Stajich J."/>
            <person name="Grigoriev I.V."/>
            <person name="Mortensen U.H."/>
            <person name="De vries R.P."/>
            <person name="Baker S.E."/>
            <person name="Andersen M.R."/>
        </authorList>
    </citation>
    <scope>NUCLEOTIDE SEQUENCE [LARGE SCALE GENOMIC DNA]</scope>
    <source>
        <strain evidence="8 9">CBS 600.67</strain>
    </source>
</reference>
<evidence type="ECO:0000256" key="2">
    <source>
        <dbReference type="ARBA" id="ARBA00022664"/>
    </source>
</evidence>
<proteinExistence type="predicted"/>
<feature type="domain" description="RSE1/DDB1/CPSF1 first beta-propeller" evidence="6">
    <location>
        <begin position="53"/>
        <end position="442"/>
    </location>
</feature>
<dbReference type="Pfam" id="PF10433">
    <property type="entry name" value="Beta-prop_RSE1_1st"/>
    <property type="match status" value="1"/>
</dbReference>
<dbReference type="InterPro" id="IPR018846">
    <property type="entry name" value="Beta-prop_RSE1/DDB1/CPSF1_1st"/>
</dbReference>
<dbReference type="Proteomes" id="UP001610335">
    <property type="component" value="Unassembled WGS sequence"/>
</dbReference>
<dbReference type="InterPro" id="IPR058543">
    <property type="entry name" value="Beta-prop_RSE1/DDB1/CPSF1_2nd"/>
</dbReference>
<dbReference type="Pfam" id="PF03178">
    <property type="entry name" value="CPSF_A"/>
    <property type="match status" value="1"/>
</dbReference>
<evidence type="ECO:0000256" key="1">
    <source>
        <dbReference type="ARBA" id="ARBA00004123"/>
    </source>
</evidence>
<evidence type="ECO:0000313" key="9">
    <source>
        <dbReference type="Proteomes" id="UP001610335"/>
    </source>
</evidence>
<dbReference type="Pfam" id="PF23726">
    <property type="entry name" value="Beta-prop_RSE1_2nd"/>
    <property type="match status" value="1"/>
</dbReference>
<dbReference type="InterPro" id="IPR015943">
    <property type="entry name" value="WD40/YVTN_repeat-like_dom_sf"/>
</dbReference>
<dbReference type="InterPro" id="IPR050358">
    <property type="entry name" value="RSE1/DDB1/CFT1"/>
</dbReference>